<gene>
    <name evidence="2" type="ordered locus">Haur_5028</name>
</gene>
<dbReference type="InParanoid" id="A9B8J4"/>
<dbReference type="Gene3D" id="2.60.120.10">
    <property type="entry name" value="Jelly Rolls"/>
    <property type="match status" value="1"/>
</dbReference>
<dbReference type="EMBL" id="CP000876">
    <property type="protein sequence ID" value="ABX07658.1"/>
    <property type="molecule type" value="Genomic_DNA"/>
</dbReference>
<sequence length="210" mass="23191">MPKTANYKAGDVVVNPITGERGVVRLGASESHDGSGVYDLYVQPGGAVAGEHIHPNMLESFTVLRGRVGFRIDGKESIVELGAKMTVPIGVAHDWWNVGDEEAHVLVEVYPAARFEEAITDLFGLARNGKTNTNGMPKLLQGALFAREYKDVLYFTKPPLWVQNILFAVLAPIAKLLGYQGSYPEYRTQPRGWVEVEPWPLTDKENGRAR</sequence>
<dbReference type="Proteomes" id="UP000000787">
    <property type="component" value="Plasmid pHAU01"/>
</dbReference>
<protein>
    <submittedName>
        <fullName evidence="2">Cupin 2 conserved barrel domain protein</fullName>
    </submittedName>
</protein>
<keyword evidence="3" id="KW-1185">Reference proteome</keyword>
<evidence type="ECO:0000313" key="3">
    <source>
        <dbReference type="Proteomes" id="UP000000787"/>
    </source>
</evidence>
<proteinExistence type="predicted"/>
<dbReference type="InterPro" id="IPR014710">
    <property type="entry name" value="RmlC-like_jellyroll"/>
</dbReference>
<dbReference type="InterPro" id="IPR013096">
    <property type="entry name" value="Cupin_2"/>
</dbReference>
<dbReference type="PANTHER" id="PTHR36440">
    <property type="entry name" value="PUTATIVE (AFU_ORTHOLOGUE AFUA_8G07350)-RELATED"/>
    <property type="match status" value="1"/>
</dbReference>
<keyword evidence="2" id="KW-0614">Plasmid</keyword>
<evidence type="ECO:0000313" key="2">
    <source>
        <dbReference type="EMBL" id="ABX07658.1"/>
    </source>
</evidence>
<name>A9B8J4_HERA2</name>
<geneLocation type="plasmid" evidence="2 3">
    <name>pHAU01</name>
</geneLocation>
<dbReference type="InterPro" id="IPR053146">
    <property type="entry name" value="QDO-like"/>
</dbReference>
<dbReference type="Pfam" id="PF07883">
    <property type="entry name" value="Cupin_2"/>
    <property type="match status" value="1"/>
</dbReference>
<dbReference type="InterPro" id="IPR011051">
    <property type="entry name" value="RmlC_Cupin_sf"/>
</dbReference>
<dbReference type="BioCyc" id="HAUR316274:GHYA-5091-MONOMER"/>
<dbReference type="AlphaFoldDB" id="A9B8J4"/>
<dbReference type="PANTHER" id="PTHR36440:SF1">
    <property type="entry name" value="PUTATIVE (AFU_ORTHOLOGUE AFUA_8G07350)-RELATED"/>
    <property type="match status" value="1"/>
</dbReference>
<dbReference type="HOGENOM" id="CLU_108780_1_0_0"/>
<organism evidence="2 3">
    <name type="scientific">Herpetosiphon aurantiacus (strain ATCC 23779 / DSM 785 / 114-95)</name>
    <dbReference type="NCBI Taxonomy" id="316274"/>
    <lineage>
        <taxon>Bacteria</taxon>
        <taxon>Bacillati</taxon>
        <taxon>Chloroflexota</taxon>
        <taxon>Chloroflexia</taxon>
        <taxon>Herpetosiphonales</taxon>
        <taxon>Herpetosiphonaceae</taxon>
        <taxon>Herpetosiphon</taxon>
    </lineage>
</organism>
<feature type="domain" description="Cupin type-2" evidence="1">
    <location>
        <begin position="42"/>
        <end position="107"/>
    </location>
</feature>
<evidence type="ECO:0000259" key="1">
    <source>
        <dbReference type="Pfam" id="PF07883"/>
    </source>
</evidence>
<dbReference type="KEGG" id="hau:Haur_5028"/>
<accession>A9B8J4</accession>
<reference evidence="2 3" key="1">
    <citation type="journal article" date="2011" name="Stand. Genomic Sci.">
        <title>Complete genome sequence of the filamentous gliding predatory bacterium Herpetosiphon aurantiacus type strain (114-95(T)).</title>
        <authorList>
            <person name="Kiss H."/>
            <person name="Nett M."/>
            <person name="Domin N."/>
            <person name="Martin K."/>
            <person name="Maresca J.A."/>
            <person name="Copeland A."/>
            <person name="Lapidus A."/>
            <person name="Lucas S."/>
            <person name="Berry K.W."/>
            <person name="Glavina Del Rio T."/>
            <person name="Dalin E."/>
            <person name="Tice H."/>
            <person name="Pitluck S."/>
            <person name="Richardson P."/>
            <person name="Bruce D."/>
            <person name="Goodwin L."/>
            <person name="Han C."/>
            <person name="Detter J.C."/>
            <person name="Schmutz J."/>
            <person name="Brettin T."/>
            <person name="Land M."/>
            <person name="Hauser L."/>
            <person name="Kyrpides N.C."/>
            <person name="Ivanova N."/>
            <person name="Goker M."/>
            <person name="Woyke T."/>
            <person name="Klenk H.P."/>
            <person name="Bryant D.A."/>
        </authorList>
    </citation>
    <scope>NUCLEOTIDE SEQUENCE [LARGE SCALE GENOMIC DNA]</scope>
    <source>
        <strain evidence="3">ATCC 23779 / DSM 785 / 114-95</strain>
        <plasmid evidence="2">pHAU01</plasmid>
    </source>
</reference>
<dbReference type="SUPFAM" id="SSF51182">
    <property type="entry name" value="RmlC-like cupins"/>
    <property type="match status" value="1"/>
</dbReference>